<comment type="similarity">
    <text evidence="1">Belongs to the AHA1 family.</text>
</comment>
<evidence type="ECO:0000259" key="2">
    <source>
        <dbReference type="Pfam" id="PF08327"/>
    </source>
</evidence>
<dbReference type="Gene3D" id="3.30.530.20">
    <property type="match status" value="1"/>
</dbReference>
<dbReference type="InterPro" id="IPR023393">
    <property type="entry name" value="START-like_dom_sf"/>
</dbReference>
<gene>
    <name evidence="3" type="ORF">P8935_15450</name>
</gene>
<feature type="domain" description="Activator of Hsp90 ATPase homologue 1/2-like C-terminal" evidence="2">
    <location>
        <begin position="18"/>
        <end position="136"/>
    </location>
</feature>
<dbReference type="AlphaFoldDB" id="A0AAU7DGM8"/>
<organism evidence="3">
    <name type="scientific">Telmatobacter sp. DSM 110680</name>
    <dbReference type="NCBI Taxonomy" id="3036704"/>
    <lineage>
        <taxon>Bacteria</taxon>
        <taxon>Pseudomonadati</taxon>
        <taxon>Acidobacteriota</taxon>
        <taxon>Terriglobia</taxon>
        <taxon>Terriglobales</taxon>
        <taxon>Acidobacteriaceae</taxon>
        <taxon>Telmatobacter</taxon>
    </lineage>
</organism>
<reference evidence="3" key="1">
    <citation type="submission" date="2023-03" db="EMBL/GenBank/DDBJ databases">
        <title>Edaphobacter sp.</title>
        <authorList>
            <person name="Huber K.J."/>
            <person name="Papendorf J."/>
            <person name="Pilke C."/>
            <person name="Bunk B."/>
            <person name="Sproeer C."/>
            <person name="Pester M."/>
        </authorList>
    </citation>
    <scope>NUCLEOTIDE SEQUENCE</scope>
    <source>
        <strain evidence="3">DSM 110680</strain>
    </source>
</reference>
<accession>A0AAU7DGM8</accession>
<dbReference type="InterPro" id="IPR013538">
    <property type="entry name" value="ASHA1/2-like_C"/>
</dbReference>
<dbReference type="SUPFAM" id="SSF55961">
    <property type="entry name" value="Bet v1-like"/>
    <property type="match status" value="1"/>
</dbReference>
<proteinExistence type="inferred from homology"/>
<dbReference type="Pfam" id="PF08327">
    <property type="entry name" value="AHSA1"/>
    <property type="match status" value="1"/>
</dbReference>
<evidence type="ECO:0000313" key="3">
    <source>
        <dbReference type="EMBL" id="XBH15961.1"/>
    </source>
</evidence>
<dbReference type="CDD" id="cd07814">
    <property type="entry name" value="SRPBCC_CalC_Aha1-like"/>
    <property type="match status" value="1"/>
</dbReference>
<dbReference type="RefSeq" id="WP_348261191.1">
    <property type="nucleotide sequence ID" value="NZ_CP121196.1"/>
</dbReference>
<evidence type="ECO:0000256" key="1">
    <source>
        <dbReference type="ARBA" id="ARBA00006817"/>
    </source>
</evidence>
<name>A0AAU7DGM8_9BACT</name>
<sequence length="140" mass="15607">MTTTAPTQSLVIEREMSHPPEKIWRALTEGKLIDEWLMKNDFQPVVGHRFQFRSTPVPNWDGIIEGKVLEVEPNARLAYTWASMGMESVVTWTLTPAGSGTHVRMEHAGFPSAESASYKGAKYGWTSFIGKLEQVVGGLQ</sequence>
<dbReference type="EMBL" id="CP121196">
    <property type="protein sequence ID" value="XBH15961.1"/>
    <property type="molecule type" value="Genomic_DNA"/>
</dbReference>
<protein>
    <submittedName>
        <fullName evidence="3">SRPBCC domain-containing protein</fullName>
    </submittedName>
</protein>